<dbReference type="Proteomes" id="UP000669179">
    <property type="component" value="Unassembled WGS sequence"/>
</dbReference>
<evidence type="ECO:0000313" key="1">
    <source>
        <dbReference type="EMBL" id="MBO2452243.1"/>
    </source>
</evidence>
<protein>
    <submittedName>
        <fullName evidence="1">Uncharacterized protein</fullName>
    </submittedName>
</protein>
<accession>A0A939T6Q8</accession>
<keyword evidence="2" id="KW-1185">Reference proteome</keyword>
<dbReference type="EMBL" id="JAGEOJ010000015">
    <property type="protein sequence ID" value="MBO2452243.1"/>
    <property type="molecule type" value="Genomic_DNA"/>
</dbReference>
<name>A0A939T6Q8_9ACTN</name>
<evidence type="ECO:0000313" key="2">
    <source>
        <dbReference type="Proteomes" id="UP000669179"/>
    </source>
</evidence>
<comment type="caution">
    <text evidence="1">The sequence shown here is derived from an EMBL/GenBank/DDBJ whole genome shotgun (WGS) entry which is preliminary data.</text>
</comment>
<dbReference type="AlphaFoldDB" id="A0A939T6Q8"/>
<gene>
    <name evidence="1" type="ORF">J4573_34495</name>
</gene>
<dbReference type="RefSeq" id="WP_208260126.1">
    <property type="nucleotide sequence ID" value="NZ_JAGEOJ010000015.1"/>
</dbReference>
<reference evidence="1" key="1">
    <citation type="submission" date="2021-03" db="EMBL/GenBank/DDBJ databases">
        <authorList>
            <person name="Kanchanasin P."/>
            <person name="Saeng-In P."/>
            <person name="Phongsopitanun W."/>
            <person name="Yuki M."/>
            <person name="Kudo T."/>
            <person name="Ohkuma M."/>
            <person name="Tanasupawat S."/>
        </authorList>
    </citation>
    <scope>NUCLEOTIDE SEQUENCE</scope>
    <source>
        <strain evidence="1">GKU 128</strain>
    </source>
</reference>
<sequence>MRAAVLMTMRRQYADLVRLAYLALDDGRTPAADLLTTARHAVRQAARATNSPAYARLRHRLIVDILTTAPRHRPGPLFFEPAPDEPGPVREQVRRLSHHERLVYLLCRLEDLTAPEAAAELADHLLVNAWDVDRTLQDIDAATDLDAQAQRAELRAFDPTLVRLRPPPALSRRGRTAIVLAIVAVAIVSFLSYGRYTTSGKAGDPVTVAANVWRRGYAPSLNDWPTQGAQRGDRALLRRAAQAWRNDRRDPPLGPVSIMYAGNVDDATVVIMHDAPGTRDSPMVAQYFERRLSRGVESIRGLGIDSGQFIMIGTTWRYLVPPWISDISAALPLLSKPYWHPVGVRDGVTDRLPWRWFDPDCQTYMVFQMQYRPAPLPPRKITLFASPTPESGTPLIWFRDPDPHREGTGFTGEPGQWATIRAVACESVTSLSDVGDLRVGRLWSGDLPDDGGRATLTSIDVSVPWGTTGTAFLIGEDGRVLTGGGTTNSDYASAADAIAGTVWWRSSSRWHVIAAAGPGIAALKVVGELGEQEARRRDGSGTLLIATGPSVHGKSPQLTRLPVVRVIVYEPDGDRTLIDPG</sequence>
<organism evidence="1 2">
    <name type="scientific">Actinomadura barringtoniae</name>
    <dbReference type="NCBI Taxonomy" id="1427535"/>
    <lineage>
        <taxon>Bacteria</taxon>
        <taxon>Bacillati</taxon>
        <taxon>Actinomycetota</taxon>
        <taxon>Actinomycetes</taxon>
        <taxon>Streptosporangiales</taxon>
        <taxon>Thermomonosporaceae</taxon>
        <taxon>Actinomadura</taxon>
    </lineage>
</organism>
<proteinExistence type="predicted"/>